<comment type="caution">
    <text evidence="10">The sequence shown here is derived from an EMBL/GenBank/DDBJ whole genome shotgun (WGS) entry which is preliminary data.</text>
</comment>
<evidence type="ECO:0000256" key="6">
    <source>
        <dbReference type="ARBA" id="ARBA00022825"/>
    </source>
</evidence>
<dbReference type="AlphaFoldDB" id="A0A062XQI5"/>
<keyword evidence="5" id="KW-0378">Hydrolase</keyword>
<dbReference type="STRING" id="1312852.EG19_08080"/>
<dbReference type="EC" id="3.4.21.26" evidence="3"/>
<dbReference type="Pfam" id="PF02897">
    <property type="entry name" value="Peptidase_S9_N"/>
    <property type="match status" value="1"/>
</dbReference>
<dbReference type="SUPFAM" id="SSF53474">
    <property type="entry name" value="alpha/beta-Hydrolases"/>
    <property type="match status" value="1"/>
</dbReference>
<feature type="signal peptide" evidence="7">
    <location>
        <begin position="1"/>
        <end position="24"/>
    </location>
</feature>
<evidence type="ECO:0000256" key="4">
    <source>
        <dbReference type="ARBA" id="ARBA00022670"/>
    </source>
</evidence>
<keyword evidence="11" id="KW-1185">Reference proteome</keyword>
<evidence type="ECO:0000313" key="10">
    <source>
        <dbReference type="EMBL" id="KDA53063.1"/>
    </source>
</evidence>
<proteinExistence type="inferred from homology"/>
<sequence>MKRRDCLGLVLLLVVALSCRSAAVAPKKAAFSYPQTKKVAVVEDYHGVKVADPYRWLEDLDSAETKAWVEAQNRVTFAFLEQIPARQRIYRRLQELWDYEKYSVPFARGSHYFFFHNSGLQPQSVLYVTTNLRGERRVLIDPNRLSADGTVALSGVSPSFDGRFLAYSLSEAGSDWQTWKVRRVDTGEDLPDTIRWAKFTSAAWLPDASGFYYGRYDEPEPGKEKVAANYNQKLFFHKLGTPQEADTLVYARPDHPDWSFAPEVTDDGAYLVISVRVGTDRRNRIYYQDLKKPGSEVTPLLDAFDASYEFVDNQGDTFFFLTDKDAPRGRVVAVKLGNPAPEHWQTVIPEASESLQNVTRVGDFLFARYLKDVVTQVKVFTLQGELVKVLALPGLGTASGFGGDRFQKETFFSFTSFLTPGTVYRLDLATLEPEKLFEPKLAFDASRFTAQQVFVTSKDGTKVPMFLVHRKELRRNGQNPTLLYGYGGFNIAVTPSFSPRTVAWLELGGVYAVANLRGGSEYGEAWHQAGMLKNKQNVFDDFIACAQWLIANGYTSPARLAINGGSNGGLLVGAAMTQRPDLFAAAVPAVGVMDMLRFHKFTIGWAWVSEYGSADDPDMFPVLYRYSPLHNLKDGVCYPATLVTTADHDDRVVPSHSFKFAASLQEARGCDKPALIRIETRAGHGAGKPTTKQIEETTDVLAFLVKVLGMS</sequence>
<evidence type="ECO:0000256" key="2">
    <source>
        <dbReference type="ARBA" id="ARBA00005228"/>
    </source>
</evidence>
<dbReference type="PANTHER" id="PTHR42881">
    <property type="entry name" value="PROLYL ENDOPEPTIDASE"/>
    <property type="match status" value="1"/>
</dbReference>
<dbReference type="GO" id="GO:0070012">
    <property type="term" value="F:oligopeptidase activity"/>
    <property type="evidence" value="ECO:0007669"/>
    <property type="project" value="TreeGrafter"/>
</dbReference>
<dbReference type="PANTHER" id="PTHR42881:SF2">
    <property type="entry name" value="PROLYL ENDOPEPTIDASE"/>
    <property type="match status" value="1"/>
</dbReference>
<evidence type="ECO:0000256" key="3">
    <source>
        <dbReference type="ARBA" id="ARBA00011897"/>
    </source>
</evidence>
<dbReference type="EMBL" id="JMFG01000035">
    <property type="protein sequence ID" value="KDA53063.1"/>
    <property type="molecule type" value="Genomic_DNA"/>
</dbReference>
<evidence type="ECO:0000256" key="7">
    <source>
        <dbReference type="SAM" id="SignalP"/>
    </source>
</evidence>
<organism evidence="10 11">
    <name type="scientific">Thermoanaerobaculum aquaticum</name>
    <dbReference type="NCBI Taxonomy" id="1312852"/>
    <lineage>
        <taxon>Bacteria</taxon>
        <taxon>Pseudomonadati</taxon>
        <taxon>Acidobacteriota</taxon>
        <taxon>Thermoanaerobaculia</taxon>
        <taxon>Thermoanaerobaculales</taxon>
        <taxon>Thermoanaerobaculaceae</taxon>
        <taxon>Thermoanaerobaculum</taxon>
    </lineage>
</organism>
<dbReference type="InterPro" id="IPR051167">
    <property type="entry name" value="Prolyl_oligopep/macrocyclase"/>
</dbReference>
<protein>
    <recommendedName>
        <fullName evidence="3">prolyl oligopeptidase</fullName>
        <ecNumber evidence="3">3.4.21.26</ecNumber>
    </recommendedName>
</protein>
<keyword evidence="7" id="KW-0732">Signal</keyword>
<name>A0A062XQI5_9BACT</name>
<dbReference type="PRINTS" id="PR00862">
    <property type="entry name" value="PROLIGOPTASE"/>
</dbReference>
<evidence type="ECO:0000259" key="9">
    <source>
        <dbReference type="Pfam" id="PF02897"/>
    </source>
</evidence>
<feature type="chain" id="PRO_5001616408" description="prolyl oligopeptidase" evidence="7">
    <location>
        <begin position="25"/>
        <end position="711"/>
    </location>
</feature>
<dbReference type="OrthoDB" id="9801421at2"/>
<dbReference type="InterPro" id="IPR023302">
    <property type="entry name" value="Pept_S9A_N"/>
</dbReference>
<dbReference type="InterPro" id="IPR002470">
    <property type="entry name" value="Peptidase_S9A"/>
</dbReference>
<accession>A0A062XQI5</accession>
<dbReference type="Gene3D" id="2.130.10.120">
    <property type="entry name" value="Prolyl oligopeptidase, N-terminal domain"/>
    <property type="match status" value="1"/>
</dbReference>
<dbReference type="RefSeq" id="WP_081800126.1">
    <property type="nucleotide sequence ID" value="NZ_JMFG01000035.1"/>
</dbReference>
<dbReference type="Gene3D" id="3.40.50.1820">
    <property type="entry name" value="alpha/beta hydrolase"/>
    <property type="match status" value="1"/>
</dbReference>
<reference evidence="10 11" key="1">
    <citation type="submission" date="2014-04" db="EMBL/GenBank/DDBJ databases">
        <title>The Genome Sequence of Thermoanaerobaculum aquaticum MP-01, The First Cultivated Group 23 Acidobacterium.</title>
        <authorList>
            <person name="Stamps B.W."/>
            <person name="Losey N.A."/>
            <person name="Lawson P.A."/>
            <person name="Stevenson B.S."/>
        </authorList>
    </citation>
    <scope>NUCLEOTIDE SEQUENCE [LARGE SCALE GENOMIC DNA]</scope>
    <source>
        <strain evidence="10 11">MP-01</strain>
    </source>
</reference>
<dbReference type="GO" id="GO:0004252">
    <property type="term" value="F:serine-type endopeptidase activity"/>
    <property type="evidence" value="ECO:0007669"/>
    <property type="project" value="UniProtKB-EC"/>
</dbReference>
<dbReference type="GO" id="GO:0006508">
    <property type="term" value="P:proteolysis"/>
    <property type="evidence" value="ECO:0007669"/>
    <property type="project" value="UniProtKB-KW"/>
</dbReference>
<dbReference type="FunFam" id="2.130.10.120:FF:000001">
    <property type="entry name" value="Prolyl endopeptidase"/>
    <property type="match status" value="1"/>
</dbReference>
<dbReference type="Proteomes" id="UP000027284">
    <property type="component" value="Unassembled WGS sequence"/>
</dbReference>
<dbReference type="PROSITE" id="PS51257">
    <property type="entry name" value="PROKAR_LIPOPROTEIN"/>
    <property type="match status" value="1"/>
</dbReference>
<dbReference type="InterPro" id="IPR029058">
    <property type="entry name" value="AB_hydrolase_fold"/>
</dbReference>
<gene>
    <name evidence="10" type="ORF">EG19_08080</name>
</gene>
<dbReference type="Pfam" id="PF00326">
    <property type="entry name" value="Peptidase_S9"/>
    <property type="match status" value="1"/>
</dbReference>
<evidence type="ECO:0000256" key="1">
    <source>
        <dbReference type="ARBA" id="ARBA00001070"/>
    </source>
</evidence>
<dbReference type="FunFam" id="3.40.50.1820:FF:000005">
    <property type="entry name" value="Prolyl endopeptidase"/>
    <property type="match status" value="1"/>
</dbReference>
<feature type="domain" description="Peptidase S9 prolyl oligopeptidase catalytic" evidence="8">
    <location>
        <begin position="495"/>
        <end position="710"/>
    </location>
</feature>
<dbReference type="SUPFAM" id="SSF50993">
    <property type="entry name" value="Peptidase/esterase 'gauge' domain"/>
    <property type="match status" value="1"/>
</dbReference>
<keyword evidence="6" id="KW-0720">Serine protease</keyword>
<dbReference type="GO" id="GO:0005829">
    <property type="term" value="C:cytosol"/>
    <property type="evidence" value="ECO:0007669"/>
    <property type="project" value="TreeGrafter"/>
</dbReference>
<keyword evidence="4" id="KW-0645">Protease</keyword>
<comment type="similarity">
    <text evidence="2">Belongs to the peptidase S9A family.</text>
</comment>
<evidence type="ECO:0000259" key="8">
    <source>
        <dbReference type="Pfam" id="PF00326"/>
    </source>
</evidence>
<evidence type="ECO:0000313" key="11">
    <source>
        <dbReference type="Proteomes" id="UP000027284"/>
    </source>
</evidence>
<dbReference type="InterPro" id="IPR001375">
    <property type="entry name" value="Peptidase_S9_cat"/>
</dbReference>
<evidence type="ECO:0000256" key="5">
    <source>
        <dbReference type="ARBA" id="ARBA00022801"/>
    </source>
</evidence>
<feature type="domain" description="Peptidase S9A N-terminal" evidence="9">
    <location>
        <begin position="34"/>
        <end position="435"/>
    </location>
</feature>
<comment type="catalytic activity">
    <reaction evidence="1">
        <text>Hydrolysis of Pro-|-Xaa &gt;&gt; Ala-|-Xaa in oligopeptides.</text>
        <dbReference type="EC" id="3.4.21.26"/>
    </reaction>
</comment>